<evidence type="ECO:0000313" key="2">
    <source>
        <dbReference type="Proteomes" id="UP001060215"/>
    </source>
</evidence>
<organism evidence="1 2">
    <name type="scientific">Camellia lanceoleosa</name>
    <dbReference type="NCBI Taxonomy" id="1840588"/>
    <lineage>
        <taxon>Eukaryota</taxon>
        <taxon>Viridiplantae</taxon>
        <taxon>Streptophyta</taxon>
        <taxon>Embryophyta</taxon>
        <taxon>Tracheophyta</taxon>
        <taxon>Spermatophyta</taxon>
        <taxon>Magnoliopsida</taxon>
        <taxon>eudicotyledons</taxon>
        <taxon>Gunneridae</taxon>
        <taxon>Pentapetalae</taxon>
        <taxon>asterids</taxon>
        <taxon>Ericales</taxon>
        <taxon>Theaceae</taxon>
        <taxon>Camellia</taxon>
    </lineage>
</organism>
<gene>
    <name evidence="1" type="ORF">LOK49_LG11G01335</name>
</gene>
<reference evidence="1 2" key="1">
    <citation type="journal article" date="2022" name="Plant J.">
        <title>Chromosome-level genome of Camellia lanceoleosa provides a valuable resource for understanding genome evolution and self-incompatibility.</title>
        <authorList>
            <person name="Gong W."/>
            <person name="Xiao S."/>
            <person name="Wang L."/>
            <person name="Liao Z."/>
            <person name="Chang Y."/>
            <person name="Mo W."/>
            <person name="Hu G."/>
            <person name="Li W."/>
            <person name="Zhao G."/>
            <person name="Zhu H."/>
            <person name="Hu X."/>
            <person name="Ji K."/>
            <person name="Xiang X."/>
            <person name="Song Q."/>
            <person name="Yuan D."/>
            <person name="Jin S."/>
            <person name="Zhang L."/>
        </authorList>
    </citation>
    <scope>NUCLEOTIDE SEQUENCE [LARGE SCALE GENOMIC DNA]</scope>
    <source>
        <strain evidence="1">SQ_2022a</strain>
    </source>
</reference>
<comment type="caution">
    <text evidence="1">The sequence shown here is derived from an EMBL/GenBank/DDBJ whole genome shotgun (WGS) entry which is preliminary data.</text>
</comment>
<protein>
    <submittedName>
        <fullName evidence="1">Uncharacterized protein</fullName>
    </submittedName>
</protein>
<evidence type="ECO:0000313" key="1">
    <source>
        <dbReference type="EMBL" id="KAI7995573.1"/>
    </source>
</evidence>
<dbReference type="Proteomes" id="UP001060215">
    <property type="component" value="Chromosome 12"/>
</dbReference>
<accession>A0ACC0G4Z0</accession>
<sequence length="110" mass="12336">MLQGPYRKADVESGWSCAHHHTQSLPPKVLNLNPSPHSYSPISYPRSLSLTVVLFVGGSPTPQATIHLKIHTETAQRETVRDILDLHFEGLCRETWPLSHQVLRTGIFMA</sequence>
<name>A0ACC0G4Z0_9ERIC</name>
<dbReference type="EMBL" id="CM045769">
    <property type="protein sequence ID" value="KAI7995573.1"/>
    <property type="molecule type" value="Genomic_DNA"/>
</dbReference>
<proteinExistence type="predicted"/>
<keyword evidence="2" id="KW-1185">Reference proteome</keyword>